<dbReference type="OrthoDB" id="5477114at2"/>
<keyword evidence="4" id="KW-0342">GTP-binding</keyword>
<evidence type="ECO:0000256" key="4">
    <source>
        <dbReference type="ARBA" id="ARBA00023134"/>
    </source>
</evidence>
<dbReference type="CDD" id="cd09912">
    <property type="entry name" value="DLP_2"/>
    <property type="match status" value="1"/>
</dbReference>
<dbReference type="PANTHER" id="PTHR10465:SF0">
    <property type="entry name" value="SARCALUMENIN"/>
    <property type="match status" value="1"/>
</dbReference>
<reference evidence="7" key="1">
    <citation type="journal article" date="2014" name="Genome Announc.">
        <title>Draft Genome Sequences of Three Alkaliphilic Bacillus Strains, Bacillus wakoensis JCM 9140T, Bacillus akibai JCM 9157T, and Bacillus hemicellulosilyticus JCM 9152T.</title>
        <authorList>
            <person name="Yuki M."/>
            <person name="Oshima K."/>
            <person name="Suda W."/>
            <person name="Oshida Y."/>
            <person name="Kitamura K."/>
            <person name="Iida T."/>
            <person name="Hattori M."/>
            <person name="Ohkuma M."/>
        </authorList>
    </citation>
    <scope>NUCLEOTIDE SEQUENCE [LARGE SCALE GENOMIC DNA]</scope>
    <source>
        <strain evidence="7">JCM 9140</strain>
    </source>
</reference>
<dbReference type="PANTHER" id="PTHR10465">
    <property type="entry name" value="TRANSMEMBRANE GTPASE FZO1"/>
    <property type="match status" value="1"/>
</dbReference>
<feature type="domain" description="Dynamin N-terminal" evidence="6">
    <location>
        <begin position="622"/>
        <end position="833"/>
    </location>
</feature>
<evidence type="ECO:0000256" key="5">
    <source>
        <dbReference type="ARBA" id="ARBA00023136"/>
    </source>
</evidence>
<proteinExistence type="predicted"/>
<dbReference type="GO" id="GO:0003924">
    <property type="term" value="F:GTPase activity"/>
    <property type="evidence" value="ECO:0007669"/>
    <property type="project" value="InterPro"/>
</dbReference>
<keyword evidence="3" id="KW-0378">Hydrolase</keyword>
<dbReference type="SUPFAM" id="SSF52540">
    <property type="entry name" value="P-loop containing nucleoside triphosphate hydrolases"/>
    <property type="match status" value="2"/>
</dbReference>
<dbReference type="InterPro" id="IPR027094">
    <property type="entry name" value="Mitofusin_fam"/>
</dbReference>
<evidence type="ECO:0000259" key="6">
    <source>
        <dbReference type="Pfam" id="PF00350"/>
    </source>
</evidence>
<protein>
    <submittedName>
        <fullName evidence="7">Uncharacterized protein Bsub YpbR</fullName>
    </submittedName>
</protein>
<sequence>MSRAMKVDVPVNVIEVTETEQERQQLVDEKKKSGAFQVSFCGHFSAGKSTILNHLLGAEMLPTSPIPTSANIIGIKNGELGLSVQSLNGEKKQWNGEIPWQRVREWGMNGGEISSLTIEAPLPFLGDHSIIYDTPGVDSTDPTHQAVTVEALYTTDFIVYVMDYNHVQSETNLTFLKQLSDEKKPLYLVVNQIDKHDESELPFEAFDQSVRDTFSAWGIHMIKLTYTSMKAKEHHLNQLSQFEKDMKAILFHGGELLPYAGQRLQQGLYLSMIHRLEEEKEDQLDDVKESMKQQGFSLDQLTKRHELAEQYEEMFHARKRFEEDFNKKWQGIVKDVTIFPYTTTELARNWLESMEPGFKVGFLFSKKKTEEEQEARLKRLIEETQDKVKSQLEFHLHQLFQAYDFGKLTNREYVEKELTNMHVTIDEPFFKQSLQAGPKNREYVYTYTKDRTMEVIRQLRQKAATIIDLMSEGMEEYWEHEKKSLEQELEKLYDLDVFVMQLTKIEDRYVESIEAKREKVEQFQDAGAYERVIDETMKKEIPRFSHSSSFDSITLPEESVIDTNWEQEESAESSNFNEQEAAKWVAQVEQVVNDFEKEERMKYERSVLKSRLSRFREQTFTISLFGAFSAGKSSFANALLGETVLPVSPHPTTATVNIVKKSEEGYESRTAVVKVKTKDQLNKEIESVASQLDRNVNIETIKSWKEDKTATTSWQKTYQAYLTTLKNSLADGKWELGSSFKVSIEQLQPFVANEHDACLIEKVTLYYDCPLTEKGIILVDTPGVNSIHGRHTNVAFKQLRDSDAIFYLTYYNHAFSKSDQQFLQQMAKVNEGFRTDKLYFILNAADLAGSTLELNGVKKHVYDQLVHNGVTSPRLYPLSSKKGLAGKQNSEQEDPLFTAFEKAFYQKTITELKRLSFELVKEERTRYVSLLQEGLEYATGEEKEKDVKRKEIESLVRSWVNKIEAYKPLNAQKMSTQEVSQLFLYLRDRVRYMLSDLFGEQVNVSTVVGSSKRAQQQALLSSLKEWRSEGEHFIKQELQATFVRIEIALGKAIEEWVVETIREVRNDFQAFSLSYQLEKIDLTVMTKERFIPVDVESYAHYFQSLKSFFEQGKVKQLKEDLVQVGASKSNERLRELEKSAQEQLQQFFEVLVEKAKQEMYEALKREIDRFDALNDPYQVDSLKDELRTLSAFDIEVG</sequence>
<evidence type="ECO:0000313" key="7">
    <source>
        <dbReference type="EMBL" id="GAE25031.1"/>
    </source>
</evidence>
<dbReference type="AlphaFoldDB" id="W4PYX8"/>
<feature type="domain" description="Dynamin N-terminal" evidence="6">
    <location>
        <begin position="38"/>
        <end position="193"/>
    </location>
</feature>
<dbReference type="GO" id="GO:0016020">
    <property type="term" value="C:membrane"/>
    <property type="evidence" value="ECO:0007669"/>
    <property type="project" value="UniProtKB-SubCell"/>
</dbReference>
<dbReference type="Gene3D" id="3.40.50.300">
    <property type="entry name" value="P-loop containing nucleotide triphosphate hydrolases"/>
    <property type="match status" value="2"/>
</dbReference>
<dbReference type="Proteomes" id="UP000018890">
    <property type="component" value="Unassembled WGS sequence"/>
</dbReference>
<keyword evidence="5" id="KW-0472">Membrane</keyword>
<dbReference type="STRING" id="1236970.JCM9140_1001"/>
<evidence type="ECO:0000256" key="2">
    <source>
        <dbReference type="ARBA" id="ARBA00022741"/>
    </source>
</evidence>
<organism evidence="7 8">
    <name type="scientific">Halalkalibacter wakoensis JCM 9140</name>
    <dbReference type="NCBI Taxonomy" id="1236970"/>
    <lineage>
        <taxon>Bacteria</taxon>
        <taxon>Bacillati</taxon>
        <taxon>Bacillota</taxon>
        <taxon>Bacilli</taxon>
        <taxon>Bacillales</taxon>
        <taxon>Bacillaceae</taxon>
        <taxon>Halalkalibacter</taxon>
    </lineage>
</organism>
<gene>
    <name evidence="7" type="ORF">JCM9140_1001</name>
</gene>
<keyword evidence="8" id="KW-1185">Reference proteome</keyword>
<dbReference type="RefSeq" id="WP_034742879.1">
    <property type="nucleotide sequence ID" value="NZ_BAUT01000006.1"/>
</dbReference>
<dbReference type="EMBL" id="BAUT01000006">
    <property type="protein sequence ID" value="GAE25031.1"/>
    <property type="molecule type" value="Genomic_DNA"/>
</dbReference>
<dbReference type="GO" id="GO:0005525">
    <property type="term" value="F:GTP binding"/>
    <property type="evidence" value="ECO:0007669"/>
    <property type="project" value="UniProtKB-KW"/>
</dbReference>
<accession>W4PYX8</accession>
<evidence type="ECO:0000256" key="3">
    <source>
        <dbReference type="ARBA" id="ARBA00022801"/>
    </source>
</evidence>
<name>W4PYX8_9BACI</name>
<dbReference type="Pfam" id="PF00350">
    <property type="entry name" value="Dynamin_N"/>
    <property type="match status" value="2"/>
</dbReference>
<evidence type="ECO:0000256" key="1">
    <source>
        <dbReference type="ARBA" id="ARBA00004370"/>
    </source>
</evidence>
<comment type="caution">
    <text evidence="7">The sequence shown here is derived from an EMBL/GenBank/DDBJ whole genome shotgun (WGS) entry which is preliminary data.</text>
</comment>
<evidence type="ECO:0000313" key="8">
    <source>
        <dbReference type="Proteomes" id="UP000018890"/>
    </source>
</evidence>
<dbReference type="InterPro" id="IPR027417">
    <property type="entry name" value="P-loop_NTPase"/>
</dbReference>
<dbReference type="InterPro" id="IPR045063">
    <property type="entry name" value="Dynamin_N"/>
</dbReference>
<keyword evidence="2" id="KW-0547">Nucleotide-binding</keyword>
<comment type="subcellular location">
    <subcellularLocation>
        <location evidence="1">Membrane</location>
    </subcellularLocation>
</comment>